<dbReference type="InterPro" id="IPR036597">
    <property type="entry name" value="Fido-like_dom_sf"/>
</dbReference>
<evidence type="ECO:0000256" key="2">
    <source>
        <dbReference type="PIRSR" id="PIRSR640198-2"/>
    </source>
</evidence>
<evidence type="ECO:0000259" key="3">
    <source>
        <dbReference type="PROSITE" id="PS51459"/>
    </source>
</evidence>
<evidence type="ECO:0000313" key="4">
    <source>
        <dbReference type="EMBL" id="MBA2882913.1"/>
    </source>
</evidence>
<proteinExistence type="predicted"/>
<dbReference type="Proteomes" id="UP000525298">
    <property type="component" value="Unassembled WGS sequence"/>
</dbReference>
<keyword evidence="2" id="KW-0067">ATP-binding</keyword>
<dbReference type="SUPFAM" id="SSF140931">
    <property type="entry name" value="Fic-like"/>
    <property type="match status" value="1"/>
</dbReference>
<dbReference type="Pfam" id="PF02661">
    <property type="entry name" value="Fic"/>
    <property type="match status" value="1"/>
</dbReference>
<name>A0A7W0CBW5_9BACT</name>
<dbReference type="AlphaFoldDB" id="A0A7W0CBW5"/>
<sequence>MKEPKPDSKPVKNTLFLRPYLPGRSFIGPLKDLAQQAASASAALEGRLARETADALGWHLRLINSYYSNLIEGHKTTIPDIEMALQQHFRDDPEKKYAQQLCAAHVETEKAFMQAVQTQEPPNICTPEFLSQLHAAFYAHLPREHRFAHTPAGFSDIPVQPGQLRDVNVSVDGRTPHGPGFLHLPGLMKTFAEKYDPNRFHGDERLIAMAASHHRLTWLHPFRDGNGRVARLFSGLYLARSGVNQSNLWSLSRGLSRQKQRYMMELWAADSPAQNHKDPGCFSEEMLADFCRFFLLTCLDQIGFMEKLLRLDQIEARIDWYVNMRSRDSQHPLRPEAARLLRAAFMRGRILRGRAGEILNMSQRNARRIVAVLLDEGLLVSASHRAPLVIGLPIHVLPYYFPDLYNASNF</sequence>
<dbReference type="EMBL" id="JACDUS010000014">
    <property type="protein sequence ID" value="MBA2882913.1"/>
    <property type="molecule type" value="Genomic_DNA"/>
</dbReference>
<dbReference type="PROSITE" id="PS51459">
    <property type="entry name" value="FIDO"/>
    <property type="match status" value="1"/>
</dbReference>
<feature type="active site" evidence="1">
    <location>
        <position position="220"/>
    </location>
</feature>
<protein>
    <submittedName>
        <fullName evidence="4">Fic family protein</fullName>
    </submittedName>
</protein>
<dbReference type="PANTHER" id="PTHR13504:SF38">
    <property type="entry name" value="FIDO DOMAIN-CONTAINING PROTEIN"/>
    <property type="match status" value="1"/>
</dbReference>
<feature type="domain" description="Fido" evidence="3">
    <location>
        <begin position="125"/>
        <end position="296"/>
    </location>
</feature>
<dbReference type="GO" id="GO:0005524">
    <property type="term" value="F:ATP binding"/>
    <property type="evidence" value="ECO:0007669"/>
    <property type="project" value="UniProtKB-KW"/>
</dbReference>
<keyword evidence="5" id="KW-1185">Reference proteome</keyword>
<dbReference type="RefSeq" id="WP_181552533.1">
    <property type="nucleotide sequence ID" value="NZ_JACDUS010000014.1"/>
</dbReference>
<organism evidence="4 5">
    <name type="scientific">Desulfosalsimonas propionicica</name>
    <dbReference type="NCBI Taxonomy" id="332175"/>
    <lineage>
        <taxon>Bacteria</taxon>
        <taxon>Pseudomonadati</taxon>
        <taxon>Thermodesulfobacteriota</taxon>
        <taxon>Desulfobacteria</taxon>
        <taxon>Desulfobacterales</taxon>
        <taxon>Desulfosalsimonadaceae</taxon>
        <taxon>Desulfosalsimonas</taxon>
    </lineage>
</organism>
<gene>
    <name evidence="4" type="ORF">HNR65_003269</name>
</gene>
<dbReference type="Gene3D" id="1.10.3290.10">
    <property type="entry name" value="Fido-like domain"/>
    <property type="match status" value="1"/>
</dbReference>
<dbReference type="InterPro" id="IPR040198">
    <property type="entry name" value="Fido_containing"/>
</dbReference>
<evidence type="ECO:0000313" key="5">
    <source>
        <dbReference type="Proteomes" id="UP000525298"/>
    </source>
</evidence>
<accession>A0A7W0CBW5</accession>
<dbReference type="InterPro" id="IPR003812">
    <property type="entry name" value="Fido"/>
</dbReference>
<reference evidence="4 5" key="1">
    <citation type="submission" date="2020-07" db="EMBL/GenBank/DDBJ databases">
        <title>Genomic Encyclopedia of Type Strains, Phase IV (KMG-IV): sequencing the most valuable type-strain genomes for metagenomic binning, comparative biology and taxonomic classification.</title>
        <authorList>
            <person name="Goeker M."/>
        </authorList>
    </citation>
    <scope>NUCLEOTIDE SEQUENCE [LARGE SCALE GENOMIC DNA]</scope>
    <source>
        <strain evidence="4 5">DSM 17721</strain>
    </source>
</reference>
<feature type="binding site" evidence="2">
    <location>
        <begin position="224"/>
        <end position="231"/>
    </location>
    <ligand>
        <name>ATP</name>
        <dbReference type="ChEBI" id="CHEBI:30616"/>
    </ligand>
</feature>
<keyword evidence="2" id="KW-0547">Nucleotide-binding</keyword>
<dbReference type="PANTHER" id="PTHR13504">
    <property type="entry name" value="FIDO DOMAIN-CONTAINING PROTEIN DDB_G0283145"/>
    <property type="match status" value="1"/>
</dbReference>
<evidence type="ECO:0000256" key="1">
    <source>
        <dbReference type="PIRSR" id="PIRSR640198-1"/>
    </source>
</evidence>
<comment type="caution">
    <text evidence="4">The sequence shown here is derived from an EMBL/GenBank/DDBJ whole genome shotgun (WGS) entry which is preliminary data.</text>
</comment>